<reference evidence="1 2" key="1">
    <citation type="submission" date="2023-03" db="EMBL/GenBank/DDBJ databases">
        <title>Isolation and description of six Streptomyces strains from soil environments, able to metabolize different microbial glucans.</title>
        <authorList>
            <person name="Widen T."/>
            <person name="Larsbrink J."/>
        </authorList>
    </citation>
    <scope>NUCLEOTIDE SEQUENCE [LARGE SCALE GENOMIC DNA]</scope>
    <source>
        <strain evidence="1 2">Mut2</strain>
    </source>
</reference>
<keyword evidence="2" id="KW-1185">Reference proteome</keyword>
<name>A0ABY9I6Q0_9ACTN</name>
<organism evidence="1 2">
    <name type="scientific">Streptomyces laculatispora</name>
    <dbReference type="NCBI Taxonomy" id="887464"/>
    <lineage>
        <taxon>Bacteria</taxon>
        <taxon>Bacillati</taxon>
        <taxon>Actinomycetota</taxon>
        <taxon>Actinomycetes</taxon>
        <taxon>Kitasatosporales</taxon>
        <taxon>Streptomycetaceae</taxon>
        <taxon>Streptomyces</taxon>
    </lineage>
</organism>
<evidence type="ECO:0000313" key="2">
    <source>
        <dbReference type="Proteomes" id="UP001229952"/>
    </source>
</evidence>
<sequence length="398" mass="44024">MSRTTFDTYREVASALTPAAVSQFLASQDWELEQRQTKVREVWRYRSDGPLLAAPRIMIPLASDFADFTPRFIDALESLGHIHDWDAGQLLEHVLATRADLFFVRLDQRMIDGTIPFRQAERTLQGIHKMMKASATTTADPNHSHKGRRPQAVGEFLEGAVRLGHTKRGSFVFTVVTRLGDGDSPPAEGAEEAAIAFPRRVMETLARGLEATRLLAQSRGHNSLATPGGSGLSVGLLESLEDLSAPDHLHSLDLSFEWATAERRPDVGLATIMFDRDLIAEFPHIRERLIQRDEPVRRETLVGLVKSLARDDSTPSSDEAAIVTVAADVNGRALRVQVPLAGDDHGWAIMSYRRQLPFTVTGDLSYERRAWRLTGDIVVDSSFMRHISGSSAPDLGEA</sequence>
<protein>
    <submittedName>
        <fullName evidence="1">Uncharacterized protein</fullName>
    </submittedName>
</protein>
<gene>
    <name evidence="1" type="ORF">P8A22_21615</name>
</gene>
<proteinExistence type="predicted"/>
<dbReference type="Proteomes" id="UP001229952">
    <property type="component" value="Chromosome"/>
</dbReference>
<evidence type="ECO:0000313" key="1">
    <source>
        <dbReference type="EMBL" id="WLQ42324.1"/>
    </source>
</evidence>
<accession>A0ABY9I6Q0</accession>
<dbReference type="EMBL" id="CP120992">
    <property type="protein sequence ID" value="WLQ42324.1"/>
    <property type="molecule type" value="Genomic_DNA"/>
</dbReference>
<dbReference type="RefSeq" id="WP_306089547.1">
    <property type="nucleotide sequence ID" value="NZ_CP120992.1"/>
</dbReference>